<protein>
    <submittedName>
        <fullName evidence="1">Uncharacterized protein</fullName>
    </submittedName>
</protein>
<accession>A0A229XGA6</accession>
<dbReference type="InterPro" id="IPR020915">
    <property type="entry name" value="UPF0311"/>
</dbReference>
<evidence type="ECO:0000313" key="1">
    <source>
        <dbReference type="EMBL" id="RLL98502.1"/>
    </source>
</evidence>
<dbReference type="PANTHER" id="PTHR37315">
    <property type="entry name" value="UPF0311 PROTEIN BLR7842"/>
    <property type="match status" value="1"/>
</dbReference>
<comment type="caution">
    <text evidence="1">The sequence shown here is derived from an EMBL/GenBank/DDBJ whole genome shotgun (WGS) entry which is preliminary data.</text>
</comment>
<dbReference type="Gene3D" id="2.40.160.20">
    <property type="match status" value="1"/>
</dbReference>
<name>A0A229XGA6_9EURO</name>
<dbReference type="Proteomes" id="UP000215289">
    <property type="component" value="Unassembled WGS sequence"/>
</dbReference>
<gene>
    <name evidence="1" type="ORF">CFD26_105900</name>
</gene>
<dbReference type="EMBL" id="NIDN02000051">
    <property type="protein sequence ID" value="RLL98502.1"/>
    <property type="molecule type" value="Genomic_DNA"/>
</dbReference>
<organism evidence="1 2">
    <name type="scientific">Aspergillus turcosus</name>
    <dbReference type="NCBI Taxonomy" id="1245748"/>
    <lineage>
        <taxon>Eukaryota</taxon>
        <taxon>Fungi</taxon>
        <taxon>Dikarya</taxon>
        <taxon>Ascomycota</taxon>
        <taxon>Pezizomycotina</taxon>
        <taxon>Eurotiomycetes</taxon>
        <taxon>Eurotiomycetidae</taxon>
        <taxon>Eurotiales</taxon>
        <taxon>Aspergillaceae</taxon>
        <taxon>Aspergillus</taxon>
        <taxon>Aspergillus subgen. Fumigati</taxon>
    </lineage>
</organism>
<dbReference type="Pfam" id="PF11578">
    <property type="entry name" value="DUF3237"/>
    <property type="match status" value="1"/>
</dbReference>
<dbReference type="PANTHER" id="PTHR37315:SF1">
    <property type="entry name" value="UPF0311 PROTEIN BLR7842"/>
    <property type="match status" value="1"/>
</dbReference>
<dbReference type="STRING" id="1245748.A0A229XGA6"/>
<proteinExistence type="predicted"/>
<evidence type="ECO:0000313" key="2">
    <source>
        <dbReference type="Proteomes" id="UP000215289"/>
    </source>
</evidence>
<dbReference type="OrthoDB" id="2544694at2759"/>
<dbReference type="AlphaFoldDB" id="A0A229XGA6"/>
<keyword evidence="2" id="KW-1185">Reference proteome</keyword>
<reference evidence="1 2" key="1">
    <citation type="submission" date="2018-08" db="EMBL/GenBank/DDBJ databases">
        <title>Draft genome sequences of two Aspergillus turcosus clinical strains isolated from bronchoalveolar lavage fluid: one azole-susceptible and the other azole-resistant.</title>
        <authorList>
            <person name="Parent-Michaud M."/>
            <person name="Dufresne P.J."/>
            <person name="Fournier E."/>
            <person name="Martineau C."/>
            <person name="Moreira S."/>
            <person name="Perkins V."/>
            <person name="De Repentigny L."/>
            <person name="Dufresne S.F."/>
        </authorList>
    </citation>
    <scope>NUCLEOTIDE SEQUENCE [LARGE SCALE GENOMIC DNA]</scope>
    <source>
        <strain evidence="1">HMR AF 1038</strain>
    </source>
</reference>
<sequence>MGPKLEPCCTMRGYMSKEHTVTLEGIKSGPSRIIVPITHGFIVGPGVKAEVLPGSGDWILLDPLTNVSHLNVRVQARTADGHSLYVHYNGVLKLDEAAGKVLSWAPEARTTNYGDHEWFSGPIFETSDPNLKWMETSLFVGQGHFVVEEKEEAVEYQIYKVVN</sequence>